<proteinExistence type="predicted"/>
<dbReference type="Pfam" id="PF24864">
    <property type="entry name" value="DUF7730"/>
    <property type="match status" value="1"/>
</dbReference>
<dbReference type="OrthoDB" id="5272396at2759"/>
<evidence type="ECO:0000259" key="2">
    <source>
        <dbReference type="Pfam" id="PF24864"/>
    </source>
</evidence>
<evidence type="ECO:0000313" key="3">
    <source>
        <dbReference type="EMBL" id="KAF2772001.1"/>
    </source>
</evidence>
<organism evidence="3 4">
    <name type="scientific">Teratosphaeria nubilosa</name>
    <dbReference type="NCBI Taxonomy" id="161662"/>
    <lineage>
        <taxon>Eukaryota</taxon>
        <taxon>Fungi</taxon>
        <taxon>Dikarya</taxon>
        <taxon>Ascomycota</taxon>
        <taxon>Pezizomycotina</taxon>
        <taxon>Dothideomycetes</taxon>
        <taxon>Dothideomycetidae</taxon>
        <taxon>Mycosphaerellales</taxon>
        <taxon>Teratosphaeriaceae</taxon>
        <taxon>Teratosphaeria</taxon>
    </lineage>
</organism>
<dbReference type="Proteomes" id="UP000799436">
    <property type="component" value="Unassembled WGS sequence"/>
</dbReference>
<reference evidence="3" key="1">
    <citation type="journal article" date="2020" name="Stud. Mycol.">
        <title>101 Dothideomycetes genomes: a test case for predicting lifestyles and emergence of pathogens.</title>
        <authorList>
            <person name="Haridas S."/>
            <person name="Albert R."/>
            <person name="Binder M."/>
            <person name="Bloem J."/>
            <person name="Labutti K."/>
            <person name="Salamov A."/>
            <person name="Andreopoulos B."/>
            <person name="Baker S."/>
            <person name="Barry K."/>
            <person name="Bills G."/>
            <person name="Bluhm B."/>
            <person name="Cannon C."/>
            <person name="Castanera R."/>
            <person name="Culley D."/>
            <person name="Daum C."/>
            <person name="Ezra D."/>
            <person name="Gonzalez J."/>
            <person name="Henrissat B."/>
            <person name="Kuo A."/>
            <person name="Liang C."/>
            <person name="Lipzen A."/>
            <person name="Lutzoni F."/>
            <person name="Magnuson J."/>
            <person name="Mondo S."/>
            <person name="Nolan M."/>
            <person name="Ohm R."/>
            <person name="Pangilinan J."/>
            <person name="Park H.-J."/>
            <person name="Ramirez L."/>
            <person name="Alfaro M."/>
            <person name="Sun H."/>
            <person name="Tritt A."/>
            <person name="Yoshinaga Y."/>
            <person name="Zwiers L.-H."/>
            <person name="Turgeon B."/>
            <person name="Goodwin S."/>
            <person name="Spatafora J."/>
            <person name="Crous P."/>
            <person name="Grigoriev I."/>
        </authorList>
    </citation>
    <scope>NUCLEOTIDE SEQUENCE</scope>
    <source>
        <strain evidence="3">CBS 116005</strain>
    </source>
</reference>
<dbReference type="InterPro" id="IPR038883">
    <property type="entry name" value="AN11006-like"/>
</dbReference>
<dbReference type="AlphaFoldDB" id="A0A6G1LGD0"/>
<protein>
    <recommendedName>
        <fullName evidence="2">DUF7730 domain-containing protein</fullName>
    </recommendedName>
</protein>
<dbReference type="PANTHER" id="PTHR42085">
    <property type="entry name" value="F-BOX DOMAIN-CONTAINING PROTEIN"/>
    <property type="match status" value="1"/>
</dbReference>
<sequence length="367" mass="42295">MPRTRQQTGAVATRYYAESDDEDIETGDADDKLYSSLHEQGRERRADDDEFTLWTASSKWNNKASKYAQVVEVHHSEEFKLEPILLTEGPLKGRRVLVLEPVVRTEHFRFLDLPPELRIIIYDLVLVHKSGKVDIETYQPKGFDRRPVQKGYTMQQNHWRQKWDKDVGKWDDQVPSAASMLRVSKQMLGETAPILYGRHTFRFKKMSDVDIFLCTIGSMRKHLRHLDFATIDHYGGCYSKKSTPAIFRMLMDAAQLQSIAFCHSWVCERSPRSWRCKCPNPEVIIADSASLLRAVHKKKEELKTGAAAVNLFKVRGGMTCDSCDKATDAVTSECSCRSKNCDRLDQHNKDVRSKLRELVREQLRIKA</sequence>
<feature type="region of interest" description="Disordered" evidence="1">
    <location>
        <begin position="1"/>
        <end position="30"/>
    </location>
</feature>
<evidence type="ECO:0000256" key="1">
    <source>
        <dbReference type="SAM" id="MobiDB-lite"/>
    </source>
</evidence>
<feature type="compositionally biased region" description="Acidic residues" evidence="1">
    <location>
        <begin position="18"/>
        <end position="28"/>
    </location>
</feature>
<gene>
    <name evidence="3" type="ORF">EJ03DRAFT_381115</name>
</gene>
<dbReference type="PANTHER" id="PTHR42085:SF8">
    <property type="entry name" value="F-BOX DOMAIN-CONTAINING PROTEIN"/>
    <property type="match status" value="1"/>
</dbReference>
<keyword evidence="4" id="KW-1185">Reference proteome</keyword>
<feature type="compositionally biased region" description="Polar residues" evidence="1">
    <location>
        <begin position="1"/>
        <end position="10"/>
    </location>
</feature>
<dbReference type="EMBL" id="ML995817">
    <property type="protein sequence ID" value="KAF2772001.1"/>
    <property type="molecule type" value="Genomic_DNA"/>
</dbReference>
<name>A0A6G1LGD0_9PEZI</name>
<dbReference type="InterPro" id="IPR056632">
    <property type="entry name" value="DUF7730"/>
</dbReference>
<accession>A0A6G1LGD0</accession>
<evidence type="ECO:0000313" key="4">
    <source>
        <dbReference type="Proteomes" id="UP000799436"/>
    </source>
</evidence>
<feature type="domain" description="DUF7730" evidence="2">
    <location>
        <begin position="110"/>
        <end position="226"/>
    </location>
</feature>